<keyword evidence="2" id="KW-0285">Flavoprotein</keyword>
<dbReference type="GO" id="GO:0050660">
    <property type="term" value="F:flavin adenine dinucleotide binding"/>
    <property type="evidence" value="ECO:0007669"/>
    <property type="project" value="InterPro"/>
</dbReference>
<dbReference type="InterPro" id="IPR036188">
    <property type="entry name" value="FAD/NAD-bd_sf"/>
</dbReference>
<dbReference type="Pfam" id="PF00743">
    <property type="entry name" value="FMO-like"/>
    <property type="match status" value="1"/>
</dbReference>
<evidence type="ECO:0000256" key="2">
    <source>
        <dbReference type="ARBA" id="ARBA00022630"/>
    </source>
</evidence>
<evidence type="ECO:0000313" key="7">
    <source>
        <dbReference type="Proteomes" id="UP001305647"/>
    </source>
</evidence>
<dbReference type="PANTHER" id="PTHR43872">
    <property type="entry name" value="MONOOXYGENASE, PUTATIVE (AFU_ORTHOLOGUE AFUA_8G02570)-RELATED"/>
    <property type="match status" value="1"/>
</dbReference>
<dbReference type="SUPFAM" id="SSF51905">
    <property type="entry name" value="FAD/NAD(P)-binding domain"/>
    <property type="match status" value="1"/>
</dbReference>
<evidence type="ECO:0000256" key="5">
    <source>
        <dbReference type="ARBA" id="ARBA00023033"/>
    </source>
</evidence>
<keyword evidence="7" id="KW-1185">Reference proteome</keyword>
<dbReference type="AlphaFoldDB" id="A0AAN6SXX1"/>
<dbReference type="GO" id="GO:0050661">
    <property type="term" value="F:NADP binding"/>
    <property type="evidence" value="ECO:0007669"/>
    <property type="project" value="InterPro"/>
</dbReference>
<keyword evidence="4" id="KW-0560">Oxidoreductase</keyword>
<name>A0AAN6SXX1_9PEZI</name>
<protein>
    <submittedName>
        <fullName evidence="6">FAD/NAD(P)-binding domain-containing protein</fullName>
    </submittedName>
</protein>
<accession>A0AAN6SXX1</accession>
<evidence type="ECO:0000313" key="6">
    <source>
        <dbReference type="EMBL" id="KAK4096869.1"/>
    </source>
</evidence>
<keyword evidence="3" id="KW-0274">FAD</keyword>
<comment type="cofactor">
    <cofactor evidence="1">
        <name>FAD</name>
        <dbReference type="ChEBI" id="CHEBI:57692"/>
    </cofactor>
</comment>
<dbReference type="EMBL" id="MU863693">
    <property type="protein sequence ID" value="KAK4096869.1"/>
    <property type="molecule type" value="Genomic_DNA"/>
</dbReference>
<evidence type="ECO:0000256" key="3">
    <source>
        <dbReference type="ARBA" id="ARBA00022827"/>
    </source>
</evidence>
<reference evidence="6" key="1">
    <citation type="journal article" date="2023" name="Mol. Phylogenet. Evol.">
        <title>Genome-scale phylogeny and comparative genomics of the fungal order Sordariales.</title>
        <authorList>
            <person name="Hensen N."/>
            <person name="Bonometti L."/>
            <person name="Westerberg I."/>
            <person name="Brannstrom I.O."/>
            <person name="Guillou S."/>
            <person name="Cros-Aarteil S."/>
            <person name="Calhoun S."/>
            <person name="Haridas S."/>
            <person name="Kuo A."/>
            <person name="Mondo S."/>
            <person name="Pangilinan J."/>
            <person name="Riley R."/>
            <person name="LaButti K."/>
            <person name="Andreopoulos B."/>
            <person name="Lipzen A."/>
            <person name="Chen C."/>
            <person name="Yan M."/>
            <person name="Daum C."/>
            <person name="Ng V."/>
            <person name="Clum A."/>
            <person name="Steindorff A."/>
            <person name="Ohm R.A."/>
            <person name="Martin F."/>
            <person name="Silar P."/>
            <person name="Natvig D.O."/>
            <person name="Lalanne C."/>
            <person name="Gautier V."/>
            <person name="Ament-Velasquez S.L."/>
            <person name="Kruys A."/>
            <person name="Hutchinson M.I."/>
            <person name="Powell A.J."/>
            <person name="Barry K."/>
            <person name="Miller A.N."/>
            <person name="Grigoriev I.V."/>
            <person name="Debuchy R."/>
            <person name="Gladieux P."/>
            <person name="Hiltunen Thoren M."/>
            <person name="Johannesson H."/>
        </authorList>
    </citation>
    <scope>NUCLEOTIDE SEQUENCE</scope>
    <source>
        <strain evidence="6">CBS 757.83</strain>
    </source>
</reference>
<dbReference type="InterPro" id="IPR020946">
    <property type="entry name" value="Flavin_mOase-like"/>
</dbReference>
<dbReference type="PANTHER" id="PTHR43872:SF1">
    <property type="entry name" value="MONOOXYGENASE, PUTATIVE (AFU_ORTHOLOGUE AFUA_8G02570)-RELATED"/>
    <property type="match status" value="1"/>
</dbReference>
<dbReference type="GO" id="GO:0004499">
    <property type="term" value="F:N,N-dimethylaniline monooxygenase activity"/>
    <property type="evidence" value="ECO:0007669"/>
    <property type="project" value="InterPro"/>
</dbReference>
<reference evidence="6" key="2">
    <citation type="submission" date="2023-05" db="EMBL/GenBank/DDBJ databases">
        <authorList>
            <consortium name="Lawrence Berkeley National Laboratory"/>
            <person name="Steindorff A."/>
            <person name="Hensen N."/>
            <person name="Bonometti L."/>
            <person name="Westerberg I."/>
            <person name="Brannstrom I.O."/>
            <person name="Guillou S."/>
            <person name="Cros-Aarteil S."/>
            <person name="Calhoun S."/>
            <person name="Haridas S."/>
            <person name="Kuo A."/>
            <person name="Mondo S."/>
            <person name="Pangilinan J."/>
            <person name="Riley R."/>
            <person name="Labutti K."/>
            <person name="Andreopoulos B."/>
            <person name="Lipzen A."/>
            <person name="Chen C."/>
            <person name="Yanf M."/>
            <person name="Daum C."/>
            <person name="Ng V."/>
            <person name="Clum A."/>
            <person name="Ohm R."/>
            <person name="Martin F."/>
            <person name="Silar P."/>
            <person name="Natvig D."/>
            <person name="Lalanne C."/>
            <person name="Gautier V."/>
            <person name="Ament-Velasquez S.L."/>
            <person name="Kruys A."/>
            <person name="Hutchinson M.I."/>
            <person name="Powell A.J."/>
            <person name="Barry K."/>
            <person name="Miller A.N."/>
            <person name="Grigoriev I.V."/>
            <person name="Debuchy R."/>
            <person name="Gladieux P."/>
            <person name="Thoren M.H."/>
            <person name="Johannesson H."/>
        </authorList>
    </citation>
    <scope>NUCLEOTIDE SEQUENCE</scope>
    <source>
        <strain evidence="6">CBS 757.83</strain>
    </source>
</reference>
<comment type="caution">
    <text evidence="6">The sequence shown here is derived from an EMBL/GenBank/DDBJ whole genome shotgun (WGS) entry which is preliminary data.</text>
</comment>
<dbReference type="PRINTS" id="PR00411">
    <property type="entry name" value="PNDRDTASEI"/>
</dbReference>
<dbReference type="Proteomes" id="UP001305647">
    <property type="component" value="Unassembled WGS sequence"/>
</dbReference>
<sequence>MEPETEILDIVVIGAGLSGINAAYRLKTQVPHHGFAILEARAELGGTWAFWKYPGIRTDSSMGLFGFSWRPWPHELNMAPAPAIKQYIEECAAAEGIDEKIRLRHRVVASSWSSEEQRWTLEVDATREDGTVQRKVIKAWWVINASGYYSYEKPLPVVIPGIERFGRQVVHPQFWDDKVDYAGKRVIIIGSGATAITLLPALAKTAHSVTMLQRTPPYVMSLPNKNKTSIVLSRYMPRSWATQIHWWISLLLETLFVRFLKTFPRAGKRLVTSEMRKHLPEGFDVDKHFNPWYNPFDQRLCFCPGADFFKALHRPNARIVTDTIETVTETGILTKSGEALEADMIITATGLYFSLLDRAAVSIDGESLNDTLDSRYIWNGVMLEGVPNSGLITGYTAATWTPGADVRVRQIIKVMKHMDKAGATTAVPWIDPVERAKMPALPGINLSSTYVVSAVDRLPKVSGKAPWVNGVNWVADMWRLLTGSVRDGMRYTFADKKGV</sequence>
<gene>
    <name evidence="6" type="ORF">N658DRAFT_501111</name>
</gene>
<evidence type="ECO:0000256" key="4">
    <source>
        <dbReference type="ARBA" id="ARBA00023002"/>
    </source>
</evidence>
<dbReference type="InterPro" id="IPR051820">
    <property type="entry name" value="FAD-binding_MO"/>
</dbReference>
<dbReference type="Gene3D" id="3.50.50.60">
    <property type="entry name" value="FAD/NAD(P)-binding domain"/>
    <property type="match status" value="2"/>
</dbReference>
<proteinExistence type="predicted"/>
<evidence type="ECO:0000256" key="1">
    <source>
        <dbReference type="ARBA" id="ARBA00001974"/>
    </source>
</evidence>
<organism evidence="6 7">
    <name type="scientific">Parathielavia hyrcaniae</name>
    <dbReference type="NCBI Taxonomy" id="113614"/>
    <lineage>
        <taxon>Eukaryota</taxon>
        <taxon>Fungi</taxon>
        <taxon>Dikarya</taxon>
        <taxon>Ascomycota</taxon>
        <taxon>Pezizomycotina</taxon>
        <taxon>Sordariomycetes</taxon>
        <taxon>Sordariomycetidae</taxon>
        <taxon>Sordariales</taxon>
        <taxon>Chaetomiaceae</taxon>
        <taxon>Parathielavia</taxon>
    </lineage>
</organism>
<keyword evidence="5" id="KW-0503">Monooxygenase</keyword>